<dbReference type="Gene3D" id="3.20.20.80">
    <property type="entry name" value="Glycosidases"/>
    <property type="match status" value="1"/>
</dbReference>
<dbReference type="SUPFAM" id="SSF51445">
    <property type="entry name" value="(Trans)glycosidases"/>
    <property type="match status" value="1"/>
</dbReference>
<dbReference type="AlphaFoldDB" id="A0AAW0GTG4"/>
<dbReference type="PANTHER" id="PTHR10353">
    <property type="entry name" value="GLYCOSYL HYDROLASE"/>
    <property type="match status" value="1"/>
</dbReference>
<name>A0AAW0GTG4_MYOGA</name>
<evidence type="ECO:0000313" key="2">
    <source>
        <dbReference type="EMBL" id="KAK7794417.1"/>
    </source>
</evidence>
<organism evidence="2 3">
    <name type="scientific">Myodes glareolus</name>
    <name type="common">Bank vole</name>
    <name type="synonym">Clethrionomys glareolus</name>
    <dbReference type="NCBI Taxonomy" id="447135"/>
    <lineage>
        <taxon>Eukaryota</taxon>
        <taxon>Metazoa</taxon>
        <taxon>Chordata</taxon>
        <taxon>Craniata</taxon>
        <taxon>Vertebrata</taxon>
        <taxon>Euteleostomi</taxon>
        <taxon>Mammalia</taxon>
        <taxon>Eutheria</taxon>
        <taxon>Euarchontoglires</taxon>
        <taxon>Glires</taxon>
        <taxon>Rodentia</taxon>
        <taxon>Myomorpha</taxon>
        <taxon>Muroidea</taxon>
        <taxon>Cricetidae</taxon>
        <taxon>Arvicolinae</taxon>
        <taxon>Myodes</taxon>
    </lineage>
</organism>
<evidence type="ECO:0000256" key="1">
    <source>
        <dbReference type="RuleBase" id="RU003690"/>
    </source>
</evidence>
<dbReference type="InterPro" id="IPR017853">
    <property type="entry name" value="GH"/>
</dbReference>
<dbReference type="PANTHER" id="PTHR10353:SF38">
    <property type="entry name" value="LACTASE_PHLORIZIN HYDROLASE"/>
    <property type="match status" value="1"/>
</dbReference>
<comment type="caution">
    <text evidence="2">The sequence shown here is derived from an EMBL/GenBank/DDBJ whole genome shotgun (WGS) entry which is preliminary data.</text>
</comment>
<evidence type="ECO:0000313" key="3">
    <source>
        <dbReference type="Proteomes" id="UP001488838"/>
    </source>
</evidence>
<dbReference type="GO" id="GO:0005975">
    <property type="term" value="P:carbohydrate metabolic process"/>
    <property type="evidence" value="ECO:0007669"/>
    <property type="project" value="InterPro"/>
</dbReference>
<sequence>MNVTLYHWDLPQALQDFGGWENETIVQRFKEYADVLFERLGDKVKFWITLNEPFVIAAQGHSSGESPPGWHGSIHCRPQPNKAHAEAWHLYHDKYRASQGGVISITINSDWAEPRDPSKQEDVEAARRNVQLVLMIFNKETH</sequence>
<reference evidence="2 3" key="1">
    <citation type="journal article" date="2023" name="bioRxiv">
        <title>Conserved and derived expression patterns and positive selection on dental genes reveal complex evolutionary context of ever-growing rodent molars.</title>
        <authorList>
            <person name="Calamari Z.T."/>
            <person name="Song A."/>
            <person name="Cohen E."/>
            <person name="Akter M."/>
            <person name="Roy R.D."/>
            <person name="Hallikas O."/>
            <person name="Christensen M.M."/>
            <person name="Li P."/>
            <person name="Marangoni P."/>
            <person name="Jernvall J."/>
            <person name="Klein O.D."/>
        </authorList>
    </citation>
    <scope>NUCLEOTIDE SEQUENCE [LARGE SCALE GENOMIC DNA]</scope>
    <source>
        <strain evidence="2">V071</strain>
    </source>
</reference>
<dbReference type="InterPro" id="IPR001360">
    <property type="entry name" value="Glyco_hydro_1"/>
</dbReference>
<accession>A0AAW0GTG4</accession>
<evidence type="ECO:0008006" key="4">
    <source>
        <dbReference type="Google" id="ProtNLM"/>
    </source>
</evidence>
<gene>
    <name evidence="2" type="ORF">U0070_008506</name>
</gene>
<dbReference type="Pfam" id="PF00232">
    <property type="entry name" value="Glyco_hydro_1"/>
    <property type="match status" value="1"/>
</dbReference>
<dbReference type="EMBL" id="JBBHLL010012096">
    <property type="protein sequence ID" value="KAK7794417.1"/>
    <property type="molecule type" value="Genomic_DNA"/>
</dbReference>
<comment type="similarity">
    <text evidence="1">Belongs to the glycosyl hydrolase 1 family.</text>
</comment>
<dbReference type="GO" id="GO:0000016">
    <property type="term" value="F:lactase activity"/>
    <property type="evidence" value="ECO:0007669"/>
    <property type="project" value="TreeGrafter"/>
</dbReference>
<protein>
    <recommendedName>
        <fullName evidence="4">Beta-glucosidase</fullName>
    </recommendedName>
</protein>
<keyword evidence="3" id="KW-1185">Reference proteome</keyword>
<proteinExistence type="inferred from homology"/>
<dbReference type="Proteomes" id="UP001488838">
    <property type="component" value="Unassembled WGS sequence"/>
</dbReference>